<evidence type="ECO:0000256" key="11">
    <source>
        <dbReference type="ARBA" id="ARBA00038905"/>
    </source>
</evidence>
<comment type="catalytic activity">
    <reaction evidence="10">
        <text>8-oxo-dGTP + H2O = 8-oxo-dGMP + diphosphate + H(+)</text>
        <dbReference type="Rhea" id="RHEA:31575"/>
        <dbReference type="ChEBI" id="CHEBI:15377"/>
        <dbReference type="ChEBI" id="CHEBI:15378"/>
        <dbReference type="ChEBI" id="CHEBI:33019"/>
        <dbReference type="ChEBI" id="CHEBI:63224"/>
        <dbReference type="ChEBI" id="CHEBI:77896"/>
        <dbReference type="EC" id="3.6.1.55"/>
    </reaction>
</comment>
<dbReference type="PRINTS" id="PR00502">
    <property type="entry name" value="NUDIXFAMILY"/>
</dbReference>
<evidence type="ECO:0000256" key="5">
    <source>
        <dbReference type="ARBA" id="ARBA00022723"/>
    </source>
</evidence>
<dbReference type="PANTHER" id="PTHR47707">
    <property type="entry name" value="8-OXO-DGTP DIPHOSPHATASE"/>
    <property type="match status" value="1"/>
</dbReference>
<evidence type="ECO:0000256" key="2">
    <source>
        <dbReference type="ARBA" id="ARBA00005582"/>
    </source>
</evidence>
<evidence type="ECO:0000259" key="12">
    <source>
        <dbReference type="PROSITE" id="PS51462"/>
    </source>
</evidence>
<dbReference type="PANTHER" id="PTHR47707:SF1">
    <property type="entry name" value="NUDIX HYDROLASE FAMILY PROTEIN"/>
    <property type="match status" value="1"/>
</dbReference>
<keyword evidence="5" id="KW-0479">Metal-binding</keyword>
<dbReference type="InterPro" id="IPR047127">
    <property type="entry name" value="MutT-like"/>
</dbReference>
<dbReference type="Proteomes" id="UP000273001">
    <property type="component" value="Chromosome"/>
</dbReference>
<dbReference type="Gene3D" id="3.90.79.10">
    <property type="entry name" value="Nucleoside Triphosphate Pyrophosphohydrolase"/>
    <property type="match status" value="1"/>
</dbReference>
<comment type="cofactor">
    <cofactor evidence="1">
        <name>Mg(2+)</name>
        <dbReference type="ChEBI" id="CHEBI:18420"/>
    </cofactor>
</comment>
<evidence type="ECO:0000256" key="4">
    <source>
        <dbReference type="ARBA" id="ARBA00022705"/>
    </source>
</evidence>
<dbReference type="EC" id="3.6.1.55" evidence="11"/>
<keyword evidence="4" id="KW-0235">DNA replication</keyword>
<name>A0ABM6Z1D7_9ACTO</name>
<evidence type="ECO:0000256" key="7">
    <source>
        <dbReference type="ARBA" id="ARBA00022801"/>
    </source>
</evidence>
<evidence type="ECO:0000313" key="14">
    <source>
        <dbReference type="Proteomes" id="UP000273001"/>
    </source>
</evidence>
<dbReference type="InterPro" id="IPR020476">
    <property type="entry name" value="Nudix_hydrolase"/>
</dbReference>
<gene>
    <name evidence="13" type="ORF">D5R93_01545</name>
</gene>
<dbReference type="Pfam" id="PF00293">
    <property type="entry name" value="NUDIX"/>
    <property type="match status" value="1"/>
</dbReference>
<accession>A0ABM6Z1D7</accession>
<keyword evidence="6" id="KW-0227">DNA damage</keyword>
<dbReference type="InterPro" id="IPR015797">
    <property type="entry name" value="NUDIX_hydrolase-like_dom_sf"/>
</dbReference>
<organism evidence="13 14">
    <name type="scientific">Actinomyces lilanjuaniae</name>
    <dbReference type="NCBI Taxonomy" id="2321394"/>
    <lineage>
        <taxon>Bacteria</taxon>
        <taxon>Bacillati</taxon>
        <taxon>Actinomycetota</taxon>
        <taxon>Actinomycetes</taxon>
        <taxon>Actinomycetales</taxon>
        <taxon>Actinomycetaceae</taxon>
        <taxon>Actinomyces</taxon>
    </lineage>
</organism>
<keyword evidence="9" id="KW-0234">DNA repair</keyword>
<reference evidence="13 14" key="1">
    <citation type="submission" date="2018-09" db="EMBL/GenBank/DDBJ databases">
        <authorList>
            <person name="Li J."/>
        </authorList>
    </citation>
    <scope>NUCLEOTIDE SEQUENCE [LARGE SCALE GENOMIC DNA]</scope>
    <source>
        <strain evidence="13 14">2129</strain>
    </source>
</reference>
<dbReference type="PROSITE" id="PS51462">
    <property type="entry name" value="NUDIX"/>
    <property type="match status" value="1"/>
</dbReference>
<evidence type="ECO:0000313" key="13">
    <source>
        <dbReference type="EMBL" id="AYD89065.1"/>
    </source>
</evidence>
<evidence type="ECO:0000256" key="6">
    <source>
        <dbReference type="ARBA" id="ARBA00022763"/>
    </source>
</evidence>
<evidence type="ECO:0000256" key="10">
    <source>
        <dbReference type="ARBA" id="ARBA00035861"/>
    </source>
</evidence>
<evidence type="ECO:0000256" key="8">
    <source>
        <dbReference type="ARBA" id="ARBA00022842"/>
    </source>
</evidence>
<dbReference type="RefSeq" id="WP_119836257.1">
    <property type="nucleotide sequence ID" value="NZ_CP032514.1"/>
</dbReference>
<keyword evidence="7" id="KW-0378">Hydrolase</keyword>
<keyword evidence="3" id="KW-0515">Mutator protein</keyword>
<keyword evidence="14" id="KW-1185">Reference proteome</keyword>
<comment type="similarity">
    <text evidence="2">Belongs to the Nudix hydrolase family.</text>
</comment>
<evidence type="ECO:0000256" key="1">
    <source>
        <dbReference type="ARBA" id="ARBA00001946"/>
    </source>
</evidence>
<protein>
    <recommendedName>
        <fullName evidence="11">8-oxo-dGTP diphosphatase</fullName>
        <ecNumber evidence="11">3.6.1.55</ecNumber>
    </recommendedName>
</protein>
<dbReference type="SUPFAM" id="SSF55811">
    <property type="entry name" value="Nudix"/>
    <property type="match status" value="1"/>
</dbReference>
<evidence type="ECO:0000256" key="9">
    <source>
        <dbReference type="ARBA" id="ARBA00023204"/>
    </source>
</evidence>
<proteinExistence type="inferred from homology"/>
<sequence length="172" mass="18093">MPAISRLSRLVVAAAVVDSLSEPTALLCAARSYPPELAGRFELPGGKVEPGETPTQALVRELAEEVSLTVRLGTELVPPAGRAAAPPCASPAQPSAAAYGDDAPAWPVTAGLRMRVWLAEPADHTDTGTAGTSHQLLEWTALDVVTGLPWLEADVAIIDTLLEELGRLPRRF</sequence>
<dbReference type="InterPro" id="IPR000086">
    <property type="entry name" value="NUDIX_hydrolase_dom"/>
</dbReference>
<keyword evidence="8" id="KW-0460">Magnesium</keyword>
<dbReference type="EMBL" id="CP032514">
    <property type="protein sequence ID" value="AYD89065.1"/>
    <property type="molecule type" value="Genomic_DNA"/>
</dbReference>
<feature type="domain" description="Nudix hydrolase" evidence="12">
    <location>
        <begin position="7"/>
        <end position="172"/>
    </location>
</feature>
<evidence type="ECO:0000256" key="3">
    <source>
        <dbReference type="ARBA" id="ARBA00022457"/>
    </source>
</evidence>